<dbReference type="Pfam" id="PF13408">
    <property type="entry name" value="Zn_ribbon_recom"/>
    <property type="match status" value="1"/>
</dbReference>
<sequence length="491" mass="56368">MKEIWAYCRVSSKLQAYSEEESLSTQINRCKLYGASRTYFDIDKRTKDIRPGLSQLLEDIEKLKPGEVSELVFTRLDRVAASSVAFYTLLRALDKKNIKPVAMDDSLDLESVGGELSADIRLAVSKHEVKMLGLRVRKALEYRKLQGIPHKLPFGYVLSDNQIAFDYTPVLCNMRDKLEYSVHDVVKKIFEVFDRTHSIRGTSFWINDYFGLSSSVDKRKQRSNHVIKANEPIKLPPQNNAGKRFPHCTLRFSVKTISNLLKNPIYSGSVGTSIQHDKTYISEDERLKILEIIESNKCNPKSDRTRNKNEYSGKIRCSVCGGTVTRVFSNGRKEPYYYCLNAKSNGNCSNKKFITKSNLDKQVVEQLRDNAITLAERALTFKNQKEIKDTPEVKKLKKQIKALKQITPSSVEIEDVIKSLQIKLESELVKTIELKSDNDTLRREFISAFSYLDYEIWSNFSVLDKIKLLDLYVDFITLSTNKTVTVNLRFN</sequence>
<keyword evidence="2" id="KW-0238">DNA-binding</keyword>
<dbReference type="PROSITE" id="PS00397">
    <property type="entry name" value="RECOMBINASES_1"/>
    <property type="match status" value="1"/>
</dbReference>
<dbReference type="PROSITE" id="PS51736">
    <property type="entry name" value="RECOMBINASES_3"/>
    <property type="match status" value="1"/>
</dbReference>
<dbReference type="EMBL" id="JADEWL010000092">
    <property type="protein sequence ID" value="MBE9215270.1"/>
    <property type="molecule type" value="Genomic_DNA"/>
</dbReference>
<dbReference type="PANTHER" id="PTHR30461:SF2">
    <property type="entry name" value="SERINE RECOMBINASE PINE-RELATED"/>
    <property type="match status" value="1"/>
</dbReference>
<dbReference type="GO" id="GO:0000150">
    <property type="term" value="F:DNA strand exchange activity"/>
    <property type="evidence" value="ECO:0007669"/>
    <property type="project" value="InterPro"/>
</dbReference>
<dbReference type="NCBIfam" id="NF041201">
    <property type="entry name" value="recomb_XisF"/>
    <property type="match status" value="1"/>
</dbReference>
<organism evidence="6 7">
    <name type="scientific">Plectonema cf. radiosum LEGE 06105</name>
    <dbReference type="NCBI Taxonomy" id="945769"/>
    <lineage>
        <taxon>Bacteria</taxon>
        <taxon>Bacillati</taxon>
        <taxon>Cyanobacteriota</taxon>
        <taxon>Cyanophyceae</taxon>
        <taxon>Oscillatoriophycideae</taxon>
        <taxon>Oscillatoriales</taxon>
        <taxon>Microcoleaceae</taxon>
        <taxon>Plectonema</taxon>
    </lineage>
</organism>
<dbReference type="SMART" id="SM00857">
    <property type="entry name" value="Resolvase"/>
    <property type="match status" value="1"/>
</dbReference>
<accession>A0A8J7F741</accession>
<evidence type="ECO:0000259" key="5">
    <source>
        <dbReference type="PROSITE" id="PS51736"/>
    </source>
</evidence>
<dbReference type="SUPFAM" id="SSF53041">
    <property type="entry name" value="Resolvase-like"/>
    <property type="match status" value="1"/>
</dbReference>
<evidence type="ECO:0000256" key="3">
    <source>
        <dbReference type="ARBA" id="ARBA00023172"/>
    </source>
</evidence>
<dbReference type="InterPro" id="IPR006119">
    <property type="entry name" value="Resolv_N"/>
</dbReference>
<dbReference type="InterPro" id="IPR006118">
    <property type="entry name" value="Recombinase_CS"/>
</dbReference>
<dbReference type="RefSeq" id="WP_193923297.1">
    <property type="nucleotide sequence ID" value="NZ_JADEWL010000092.1"/>
</dbReference>
<dbReference type="PANTHER" id="PTHR30461">
    <property type="entry name" value="DNA-INVERTASE FROM LAMBDOID PROPHAGE"/>
    <property type="match status" value="1"/>
</dbReference>
<dbReference type="InterPro" id="IPR050639">
    <property type="entry name" value="SSR_resolvase"/>
</dbReference>
<dbReference type="AlphaFoldDB" id="A0A8J7F741"/>
<name>A0A8J7F741_9CYAN</name>
<keyword evidence="3" id="KW-0233">DNA recombination</keyword>
<dbReference type="Proteomes" id="UP000620559">
    <property type="component" value="Unassembled WGS sequence"/>
</dbReference>
<gene>
    <name evidence="6" type="ORF">IQ247_21840</name>
</gene>
<keyword evidence="1" id="KW-0229">DNA integration</keyword>
<evidence type="ECO:0000313" key="7">
    <source>
        <dbReference type="Proteomes" id="UP000620559"/>
    </source>
</evidence>
<dbReference type="InterPro" id="IPR025827">
    <property type="entry name" value="Zn_ribbon_recom_dom"/>
</dbReference>
<evidence type="ECO:0000256" key="2">
    <source>
        <dbReference type="ARBA" id="ARBA00023125"/>
    </source>
</evidence>
<dbReference type="GO" id="GO:0015074">
    <property type="term" value="P:DNA integration"/>
    <property type="evidence" value="ECO:0007669"/>
    <property type="project" value="UniProtKB-KW"/>
</dbReference>
<evidence type="ECO:0000256" key="4">
    <source>
        <dbReference type="PROSITE-ProRule" id="PRU10137"/>
    </source>
</evidence>
<dbReference type="InterPro" id="IPR036162">
    <property type="entry name" value="Resolvase-like_N_sf"/>
</dbReference>
<keyword evidence="7" id="KW-1185">Reference proteome</keyword>
<reference evidence="6" key="1">
    <citation type="submission" date="2020-10" db="EMBL/GenBank/DDBJ databases">
        <authorList>
            <person name="Castelo-Branco R."/>
            <person name="Eusebio N."/>
            <person name="Adriana R."/>
            <person name="Vieira A."/>
            <person name="Brugerolle De Fraissinette N."/>
            <person name="Rezende De Castro R."/>
            <person name="Schneider M.P."/>
            <person name="Vasconcelos V."/>
            <person name="Leao P.N."/>
        </authorList>
    </citation>
    <scope>NUCLEOTIDE SEQUENCE</scope>
    <source>
        <strain evidence="6">LEGE 06105</strain>
    </source>
</reference>
<evidence type="ECO:0000313" key="6">
    <source>
        <dbReference type="EMBL" id="MBE9215270.1"/>
    </source>
</evidence>
<evidence type="ECO:0000256" key="1">
    <source>
        <dbReference type="ARBA" id="ARBA00022908"/>
    </source>
</evidence>
<comment type="caution">
    <text evidence="6">The sequence shown here is derived from an EMBL/GenBank/DDBJ whole genome shotgun (WGS) entry which is preliminary data.</text>
</comment>
<dbReference type="Pfam" id="PF00239">
    <property type="entry name" value="Resolvase"/>
    <property type="match status" value="1"/>
</dbReference>
<proteinExistence type="predicted"/>
<dbReference type="Gene3D" id="3.40.50.1390">
    <property type="entry name" value="Resolvase, N-terminal catalytic domain"/>
    <property type="match status" value="1"/>
</dbReference>
<feature type="active site" description="O-(5'-phospho-DNA)-serine intermediate" evidence="4">
    <location>
        <position position="11"/>
    </location>
</feature>
<dbReference type="CDD" id="cd00338">
    <property type="entry name" value="Ser_Recombinase"/>
    <property type="match status" value="1"/>
</dbReference>
<protein>
    <submittedName>
        <fullName evidence="6">Recombinase family protein</fullName>
    </submittedName>
</protein>
<dbReference type="GO" id="GO:0003677">
    <property type="term" value="F:DNA binding"/>
    <property type="evidence" value="ECO:0007669"/>
    <property type="project" value="UniProtKB-KW"/>
</dbReference>
<feature type="domain" description="Resolvase/invertase-type recombinase catalytic" evidence="5">
    <location>
        <begin position="3"/>
        <end position="147"/>
    </location>
</feature>